<evidence type="ECO:0000256" key="1">
    <source>
        <dbReference type="ARBA" id="ARBA00008455"/>
    </source>
</evidence>
<accession>A0ABD1VHS6</accession>
<dbReference type="PANTHER" id="PTHR12411">
    <property type="entry name" value="CYSTEINE PROTEASE FAMILY C1-RELATED"/>
    <property type="match status" value="1"/>
</dbReference>
<feature type="domain" description="Peptidase C1A papain C-terminal" evidence="3">
    <location>
        <begin position="2"/>
        <end position="146"/>
    </location>
</feature>
<keyword evidence="2" id="KW-1015">Disulfide bond</keyword>
<dbReference type="Gene3D" id="3.90.70.10">
    <property type="entry name" value="Cysteine proteinases"/>
    <property type="match status" value="1"/>
</dbReference>
<dbReference type="AlphaFoldDB" id="A0ABD1VHS6"/>
<organism evidence="4 5">
    <name type="scientific">Forsythia ovata</name>
    <dbReference type="NCBI Taxonomy" id="205694"/>
    <lineage>
        <taxon>Eukaryota</taxon>
        <taxon>Viridiplantae</taxon>
        <taxon>Streptophyta</taxon>
        <taxon>Embryophyta</taxon>
        <taxon>Tracheophyta</taxon>
        <taxon>Spermatophyta</taxon>
        <taxon>Magnoliopsida</taxon>
        <taxon>eudicotyledons</taxon>
        <taxon>Gunneridae</taxon>
        <taxon>Pentapetalae</taxon>
        <taxon>asterids</taxon>
        <taxon>lamiids</taxon>
        <taxon>Lamiales</taxon>
        <taxon>Oleaceae</taxon>
        <taxon>Forsythieae</taxon>
        <taxon>Forsythia</taxon>
    </lineage>
</organism>
<dbReference type="InterPro" id="IPR000668">
    <property type="entry name" value="Peptidase_C1A_C"/>
</dbReference>
<evidence type="ECO:0000313" key="4">
    <source>
        <dbReference type="EMBL" id="KAL2536781.1"/>
    </source>
</evidence>
<comment type="similarity">
    <text evidence="1">Belongs to the peptidase C1 family.</text>
</comment>
<dbReference type="PROSITE" id="PS00639">
    <property type="entry name" value="THIOL_PROTEASE_HIS"/>
    <property type="match status" value="1"/>
</dbReference>
<keyword evidence="5" id="KW-1185">Reference proteome</keyword>
<dbReference type="CDD" id="cd02248">
    <property type="entry name" value="Peptidase_C1A"/>
    <property type="match status" value="1"/>
</dbReference>
<dbReference type="SMART" id="SM00645">
    <property type="entry name" value="Pept_C1"/>
    <property type="match status" value="1"/>
</dbReference>
<protein>
    <submittedName>
        <fullName evidence="4">KDEL-tailed cysteine endopeptidase CEP2</fullName>
    </submittedName>
</protein>
<dbReference type="InterPro" id="IPR039417">
    <property type="entry name" value="Peptidase_C1A_papain-like"/>
</dbReference>
<proteinExistence type="inferred from homology"/>
<evidence type="ECO:0000256" key="2">
    <source>
        <dbReference type="ARBA" id="ARBA00023157"/>
    </source>
</evidence>
<dbReference type="EMBL" id="JBFOLJ010000005">
    <property type="protein sequence ID" value="KAL2536781.1"/>
    <property type="molecule type" value="Genomic_DNA"/>
</dbReference>
<gene>
    <name evidence="4" type="ORF">Fot_18172</name>
</gene>
<dbReference type="InterPro" id="IPR025660">
    <property type="entry name" value="Pept_his_AS"/>
</dbReference>
<dbReference type="InterPro" id="IPR038765">
    <property type="entry name" value="Papain-like_cys_pep_sf"/>
</dbReference>
<dbReference type="SUPFAM" id="SSF54001">
    <property type="entry name" value="Cysteine proteinases"/>
    <property type="match status" value="1"/>
</dbReference>
<dbReference type="Pfam" id="PF00112">
    <property type="entry name" value="Peptidase_C1"/>
    <property type="match status" value="1"/>
</dbReference>
<name>A0ABD1VHS6_9LAMI</name>
<dbReference type="InterPro" id="IPR013128">
    <property type="entry name" value="Peptidase_C1A"/>
</dbReference>
<comment type="caution">
    <text evidence="4">The sequence shown here is derived from an EMBL/GenBank/DDBJ whole genome shotgun (WGS) entry which is preliminary data.</text>
</comment>
<reference evidence="5" key="1">
    <citation type="submission" date="2024-07" db="EMBL/GenBank/DDBJ databases">
        <title>Two chromosome-level genome assemblies of Korean endemic species Abeliophyllum distichum and Forsythia ovata (Oleaceae).</title>
        <authorList>
            <person name="Jang H."/>
        </authorList>
    </citation>
    <scope>NUCLEOTIDE SEQUENCE [LARGE SCALE GENOMIC DNA]</scope>
</reference>
<dbReference type="Proteomes" id="UP001604277">
    <property type="component" value="Unassembled WGS sequence"/>
</dbReference>
<evidence type="ECO:0000259" key="3">
    <source>
        <dbReference type="SMART" id="SM00645"/>
    </source>
</evidence>
<evidence type="ECO:0000313" key="5">
    <source>
        <dbReference type="Proteomes" id="UP001604277"/>
    </source>
</evidence>
<sequence>MERIHQLKIDKLILLSEQELVDCDTKDNEGCNGGLMDYAFEFIINNHGLTTESNYPCKGIDGMCNTQASHAVKITGYEDVPVDSEPALLKAVANQLVSVAIDASGLEFQFYNNGVFTGDCETGLDHGVTAVGYGTSEDGAKCLYLHI</sequence>